<feature type="repeat" description="TPR" evidence="1">
    <location>
        <begin position="216"/>
        <end position="249"/>
    </location>
</feature>
<evidence type="ECO:0000313" key="5">
    <source>
        <dbReference type="EMBL" id="GAA4848052.1"/>
    </source>
</evidence>
<dbReference type="EMBL" id="BAABJX010000058">
    <property type="protein sequence ID" value="GAA4848052.1"/>
    <property type="molecule type" value="Genomic_DNA"/>
</dbReference>
<gene>
    <name evidence="5" type="ORF">GCM10023331_35960</name>
</gene>
<dbReference type="InterPro" id="IPR036388">
    <property type="entry name" value="WH-like_DNA-bd_sf"/>
</dbReference>
<feature type="coiled-coil region" evidence="2">
    <location>
        <begin position="357"/>
        <end position="384"/>
    </location>
</feature>
<feature type="repeat" description="TPR" evidence="1">
    <location>
        <begin position="176"/>
        <end position="209"/>
    </location>
</feature>
<evidence type="ECO:0000259" key="4">
    <source>
        <dbReference type="SMART" id="SM00421"/>
    </source>
</evidence>
<dbReference type="InterPro" id="IPR000792">
    <property type="entry name" value="Tscrpt_reg_LuxR_C"/>
</dbReference>
<keyword evidence="2" id="KW-0175">Coiled coil</keyword>
<dbReference type="PANTHER" id="PTHR10098:SF108">
    <property type="entry name" value="TETRATRICOPEPTIDE REPEAT PROTEIN 28"/>
    <property type="match status" value="1"/>
</dbReference>
<sequence length="520" mass="60156">MELSVSTNQIEEGILLHQLGYELLSSDIHEAEQCILRSIQLLKASGNQEELSKALHTYGMLQLNKGQYATATKQLLKVMEIVQHLPDSVRRLAQLNNTLGTMHERIKDYTTAYQYLDKARTYALQLHGPPQDSLLCKIYLNMGSAYDGMKLRKEAIHHTQKALSIAQRLPYAEIEAKAANNLGNQYLITGDLERALAQHQAALTLKKKLGDHSSLPLTYISLGENYRQRKDYQKALSYFNEGLLCAQKYKAPYPLLHAHFYLFRLYQEMGDANKALEHHILYKKYTDQIQGNENTQKINLLIEQHELKKQQLFMQLEQEERNNGILILSVLFILSSLTIGFLFILQKAKTREIALEKERAILEHSQLQLNHEKLEQELHFKKKELTANVMHLLQKNELINKISSDLLSTQKNMRKEDQKAIRQIAMELQSSLNDEMWQEFEAHFQSVHGDFYERLQAQFPNLTPNERKICAFLRLNMSSKDIAAITHRSPKSIDMARFRLRKKLGLNNEDQDLNSFIASL</sequence>
<dbReference type="Gene3D" id="1.25.40.10">
    <property type="entry name" value="Tetratricopeptide repeat domain"/>
    <property type="match status" value="2"/>
</dbReference>
<keyword evidence="1" id="KW-0802">TPR repeat</keyword>
<dbReference type="Proteomes" id="UP001500298">
    <property type="component" value="Unassembled WGS sequence"/>
</dbReference>
<dbReference type="SUPFAM" id="SSF48452">
    <property type="entry name" value="TPR-like"/>
    <property type="match status" value="2"/>
</dbReference>
<accession>A0ABP9DNA4</accession>
<evidence type="ECO:0000256" key="3">
    <source>
        <dbReference type="SAM" id="Phobius"/>
    </source>
</evidence>
<name>A0ABP9DNA4_9BACT</name>
<dbReference type="Pfam" id="PF13181">
    <property type="entry name" value="TPR_8"/>
    <property type="match status" value="1"/>
</dbReference>
<keyword evidence="3" id="KW-0812">Transmembrane</keyword>
<feature type="domain" description="HTH luxR-type" evidence="4">
    <location>
        <begin position="459"/>
        <end position="516"/>
    </location>
</feature>
<evidence type="ECO:0000313" key="6">
    <source>
        <dbReference type="Proteomes" id="UP001500298"/>
    </source>
</evidence>
<keyword evidence="3" id="KW-0472">Membrane</keyword>
<organism evidence="5 6">
    <name type="scientific">Algivirga pacifica</name>
    <dbReference type="NCBI Taxonomy" id="1162670"/>
    <lineage>
        <taxon>Bacteria</taxon>
        <taxon>Pseudomonadati</taxon>
        <taxon>Bacteroidota</taxon>
        <taxon>Cytophagia</taxon>
        <taxon>Cytophagales</taxon>
        <taxon>Flammeovirgaceae</taxon>
        <taxon>Algivirga</taxon>
    </lineage>
</organism>
<keyword evidence="3" id="KW-1133">Transmembrane helix</keyword>
<dbReference type="SMART" id="SM00421">
    <property type="entry name" value="HTH_LUXR"/>
    <property type="match status" value="1"/>
</dbReference>
<dbReference type="SMART" id="SM00028">
    <property type="entry name" value="TPR"/>
    <property type="match status" value="5"/>
</dbReference>
<keyword evidence="6" id="KW-1185">Reference proteome</keyword>
<reference evidence="6" key="1">
    <citation type="journal article" date="2019" name="Int. J. Syst. Evol. Microbiol.">
        <title>The Global Catalogue of Microorganisms (GCM) 10K type strain sequencing project: providing services to taxonomists for standard genome sequencing and annotation.</title>
        <authorList>
            <consortium name="The Broad Institute Genomics Platform"/>
            <consortium name="The Broad Institute Genome Sequencing Center for Infectious Disease"/>
            <person name="Wu L."/>
            <person name="Ma J."/>
        </authorList>
    </citation>
    <scope>NUCLEOTIDE SEQUENCE [LARGE SCALE GENOMIC DNA]</scope>
    <source>
        <strain evidence="6">JCM 18326</strain>
    </source>
</reference>
<dbReference type="InterPro" id="IPR016032">
    <property type="entry name" value="Sig_transdc_resp-reg_C-effctor"/>
</dbReference>
<feature type="transmembrane region" description="Helical" evidence="3">
    <location>
        <begin position="324"/>
        <end position="345"/>
    </location>
</feature>
<evidence type="ECO:0000256" key="1">
    <source>
        <dbReference type="PROSITE-ProRule" id="PRU00339"/>
    </source>
</evidence>
<dbReference type="InterPro" id="IPR011990">
    <property type="entry name" value="TPR-like_helical_dom_sf"/>
</dbReference>
<comment type="caution">
    <text evidence="5">The sequence shown here is derived from an EMBL/GenBank/DDBJ whole genome shotgun (WGS) entry which is preliminary data.</text>
</comment>
<dbReference type="PANTHER" id="PTHR10098">
    <property type="entry name" value="RAPSYN-RELATED"/>
    <property type="match status" value="1"/>
</dbReference>
<proteinExistence type="predicted"/>
<dbReference type="Gene3D" id="1.10.10.10">
    <property type="entry name" value="Winged helix-like DNA-binding domain superfamily/Winged helix DNA-binding domain"/>
    <property type="match status" value="1"/>
</dbReference>
<dbReference type="PROSITE" id="PS50005">
    <property type="entry name" value="TPR"/>
    <property type="match status" value="2"/>
</dbReference>
<protein>
    <recommendedName>
        <fullName evidence="4">HTH luxR-type domain-containing protein</fullName>
    </recommendedName>
</protein>
<dbReference type="SUPFAM" id="SSF46894">
    <property type="entry name" value="C-terminal effector domain of the bipartite response regulators"/>
    <property type="match status" value="1"/>
</dbReference>
<dbReference type="Pfam" id="PF13424">
    <property type="entry name" value="TPR_12"/>
    <property type="match status" value="1"/>
</dbReference>
<evidence type="ECO:0000256" key="2">
    <source>
        <dbReference type="SAM" id="Coils"/>
    </source>
</evidence>
<dbReference type="InterPro" id="IPR019734">
    <property type="entry name" value="TPR_rpt"/>
</dbReference>